<protein>
    <submittedName>
        <fullName evidence="2">Uncharacterized protein</fullName>
    </submittedName>
</protein>
<gene>
    <name evidence="2" type="ORF">B9T62_00075</name>
</gene>
<dbReference type="Proteomes" id="UP000249890">
    <property type="component" value="Chromosome"/>
</dbReference>
<dbReference type="KEGG" id="pdh:B9T62_00075"/>
<name>A0A2Z2KLB1_9BACL</name>
<dbReference type="EMBL" id="CP021780">
    <property type="protein sequence ID" value="ASA19388.1"/>
    <property type="molecule type" value="Genomic_DNA"/>
</dbReference>
<proteinExistence type="predicted"/>
<sequence>MEWRGVCVRKRSTNSVTVTLVHNKKAGSASPQRAPSLLWCSAEQPSNRTVVQQDGSAAARGEPRGDKVAKRQVTAEQGSDVE</sequence>
<organism evidence="2 3">
    <name type="scientific">Paenibacillus donghaensis</name>
    <dbReference type="NCBI Taxonomy" id="414771"/>
    <lineage>
        <taxon>Bacteria</taxon>
        <taxon>Bacillati</taxon>
        <taxon>Bacillota</taxon>
        <taxon>Bacilli</taxon>
        <taxon>Bacillales</taxon>
        <taxon>Paenibacillaceae</taxon>
        <taxon>Paenibacillus</taxon>
    </lineage>
</organism>
<evidence type="ECO:0000313" key="3">
    <source>
        <dbReference type="Proteomes" id="UP000249890"/>
    </source>
</evidence>
<keyword evidence="3" id="KW-1185">Reference proteome</keyword>
<reference evidence="2 3" key="1">
    <citation type="submission" date="2017-06" db="EMBL/GenBank/DDBJ databases">
        <title>Complete genome sequence of Paenibacillus donghaensis KCTC 13049T isolated from East Sea sediment, South Korea.</title>
        <authorList>
            <person name="Jung B.K."/>
            <person name="Hong S.-J."/>
            <person name="Shin J.-H."/>
        </authorList>
    </citation>
    <scope>NUCLEOTIDE SEQUENCE [LARGE SCALE GENOMIC DNA]</scope>
    <source>
        <strain evidence="2 3">KCTC 13049</strain>
    </source>
</reference>
<feature type="region of interest" description="Disordered" evidence="1">
    <location>
        <begin position="48"/>
        <end position="82"/>
    </location>
</feature>
<dbReference type="AlphaFoldDB" id="A0A2Z2KLB1"/>
<evidence type="ECO:0000256" key="1">
    <source>
        <dbReference type="SAM" id="MobiDB-lite"/>
    </source>
</evidence>
<evidence type="ECO:0000313" key="2">
    <source>
        <dbReference type="EMBL" id="ASA19388.1"/>
    </source>
</evidence>
<accession>A0A2Z2KLB1</accession>